<proteinExistence type="predicted"/>
<gene>
    <name evidence="1" type="ORF">MEUPH1_LOCUS28013</name>
</gene>
<dbReference type="Proteomes" id="UP001160148">
    <property type="component" value="Unassembled WGS sequence"/>
</dbReference>
<sequence length="502" mass="58217">MSFDCMLKYTEAQLELLSDYDQLLMMEAGVRGGLTQASMRYAQANNSKVPDYDPSKLNSWIAYLDATTLYGWAMSQFLPKDGFSWYEGDLSVKNILKLLENSNDTSEIGYSLEVDLAYPKSLHDAHNDLPYLPERIIPPGSKIKKLVANLNPKKHYVVHYMSLKQALKAGLILEKVHRVFKFNQSAWLSKYIELNTNMRKNARNDFEREFFKLMNNAVFGKTMENVRNRLKMQLVSDDKTCAKLINRNTFRDITIYSQNLTAIHLDMDELKFDKPIYVGFSILDISKTLIYDFHYNYMIRIYGSNIELMYTDTDSLIYYIKTADFYADLLNKPNLLKRMDTSNLPIDHPLCEFIALKAKSYSFKIVGENDIIKAKGIRQPVVKYHMTFEDHKKCLFWSGTPDDEDKARKLAVMQSKQFKLTGITATSNQYTPFRVNTSLRSYKHEIKTISSVKLALNRSDDKRVVLENQINTLAHGHFRIEEAKELDRLEAELVEMMEDSGY</sequence>
<protein>
    <recommendedName>
        <fullName evidence="3">DNA-directed DNA polymerase</fullName>
    </recommendedName>
</protein>
<name>A0AAV0Y0L5_9HEMI</name>
<dbReference type="InterPro" id="IPR043502">
    <property type="entry name" value="DNA/RNA_pol_sf"/>
</dbReference>
<dbReference type="PANTHER" id="PTHR31511:SF12">
    <property type="entry name" value="RHO TERMINATION FACTOR N-TERMINAL DOMAIN-CONTAINING PROTEIN"/>
    <property type="match status" value="1"/>
</dbReference>
<dbReference type="Gene3D" id="3.90.1600.10">
    <property type="entry name" value="Palm domain of DNA polymerase"/>
    <property type="match status" value="1"/>
</dbReference>
<dbReference type="AlphaFoldDB" id="A0AAV0Y0L5"/>
<dbReference type="PANTHER" id="PTHR31511">
    <property type="entry name" value="PROTEIN CBG23764"/>
    <property type="match status" value="1"/>
</dbReference>
<reference evidence="1 2" key="1">
    <citation type="submission" date="2023-01" db="EMBL/GenBank/DDBJ databases">
        <authorList>
            <person name="Whitehead M."/>
        </authorList>
    </citation>
    <scope>NUCLEOTIDE SEQUENCE [LARGE SCALE GENOMIC DNA]</scope>
</reference>
<evidence type="ECO:0000313" key="2">
    <source>
        <dbReference type="Proteomes" id="UP001160148"/>
    </source>
</evidence>
<accession>A0AAV0Y0L5</accession>
<keyword evidence="2" id="KW-1185">Reference proteome</keyword>
<organism evidence="1 2">
    <name type="scientific">Macrosiphum euphorbiae</name>
    <name type="common">potato aphid</name>
    <dbReference type="NCBI Taxonomy" id="13131"/>
    <lineage>
        <taxon>Eukaryota</taxon>
        <taxon>Metazoa</taxon>
        <taxon>Ecdysozoa</taxon>
        <taxon>Arthropoda</taxon>
        <taxon>Hexapoda</taxon>
        <taxon>Insecta</taxon>
        <taxon>Pterygota</taxon>
        <taxon>Neoptera</taxon>
        <taxon>Paraneoptera</taxon>
        <taxon>Hemiptera</taxon>
        <taxon>Sternorrhyncha</taxon>
        <taxon>Aphidomorpha</taxon>
        <taxon>Aphidoidea</taxon>
        <taxon>Aphididae</taxon>
        <taxon>Macrosiphini</taxon>
        <taxon>Macrosiphum</taxon>
    </lineage>
</organism>
<evidence type="ECO:0000313" key="1">
    <source>
        <dbReference type="EMBL" id="CAI6374380.1"/>
    </source>
</evidence>
<dbReference type="EMBL" id="CARXXK010001202">
    <property type="protein sequence ID" value="CAI6374380.1"/>
    <property type="molecule type" value="Genomic_DNA"/>
</dbReference>
<comment type="caution">
    <text evidence="1">The sequence shown here is derived from an EMBL/GenBank/DDBJ whole genome shotgun (WGS) entry which is preliminary data.</text>
</comment>
<dbReference type="GO" id="GO:0071897">
    <property type="term" value="P:DNA biosynthetic process"/>
    <property type="evidence" value="ECO:0007669"/>
    <property type="project" value="UniProtKB-ARBA"/>
</dbReference>
<dbReference type="SUPFAM" id="SSF56672">
    <property type="entry name" value="DNA/RNA polymerases"/>
    <property type="match status" value="1"/>
</dbReference>
<evidence type="ECO:0008006" key="3">
    <source>
        <dbReference type="Google" id="ProtNLM"/>
    </source>
</evidence>
<dbReference type="InterPro" id="IPR023211">
    <property type="entry name" value="DNA_pol_palm_dom_sf"/>
</dbReference>